<evidence type="ECO:0000313" key="2">
    <source>
        <dbReference type="Proteomes" id="UP000654075"/>
    </source>
</evidence>
<evidence type="ECO:0000313" key="1">
    <source>
        <dbReference type="EMBL" id="CAE8594965.1"/>
    </source>
</evidence>
<feature type="non-terminal residue" evidence="1">
    <location>
        <position position="105"/>
    </location>
</feature>
<proteinExistence type="predicted"/>
<organism evidence="1 2">
    <name type="scientific">Polarella glacialis</name>
    <name type="common">Dinoflagellate</name>
    <dbReference type="NCBI Taxonomy" id="89957"/>
    <lineage>
        <taxon>Eukaryota</taxon>
        <taxon>Sar</taxon>
        <taxon>Alveolata</taxon>
        <taxon>Dinophyceae</taxon>
        <taxon>Suessiales</taxon>
        <taxon>Suessiaceae</taxon>
        <taxon>Polarella</taxon>
    </lineage>
</organism>
<dbReference type="EMBL" id="CAJNNV010007458">
    <property type="protein sequence ID" value="CAE8594965.1"/>
    <property type="molecule type" value="Genomic_DNA"/>
</dbReference>
<sequence length="105" mass="11839">ENAVSELLSLGPVAWVRCHVSEEQVESGERLVKDVAARLSFNLTCSGRDGLSTVISAERLDRLWAEARERFLAPWIFGLSEHEEVLLELARRTAKPFWALTEYGP</sequence>
<dbReference type="AlphaFoldDB" id="A0A813E7N2"/>
<feature type="non-terminal residue" evidence="1">
    <location>
        <position position="1"/>
    </location>
</feature>
<accession>A0A813E7N2</accession>
<dbReference type="Proteomes" id="UP000654075">
    <property type="component" value="Unassembled WGS sequence"/>
</dbReference>
<comment type="caution">
    <text evidence="1">The sequence shown here is derived from an EMBL/GenBank/DDBJ whole genome shotgun (WGS) entry which is preliminary data.</text>
</comment>
<reference evidence="1" key="1">
    <citation type="submission" date="2021-02" db="EMBL/GenBank/DDBJ databases">
        <authorList>
            <person name="Dougan E. K."/>
            <person name="Rhodes N."/>
            <person name="Thang M."/>
            <person name="Chan C."/>
        </authorList>
    </citation>
    <scope>NUCLEOTIDE SEQUENCE</scope>
</reference>
<gene>
    <name evidence="1" type="ORF">PGLA1383_LOCUS13486</name>
</gene>
<protein>
    <submittedName>
        <fullName evidence="1">Uncharacterized protein</fullName>
    </submittedName>
</protein>
<keyword evidence="2" id="KW-1185">Reference proteome</keyword>
<name>A0A813E7N2_POLGL</name>